<dbReference type="Proteomes" id="UP000199515">
    <property type="component" value="Unassembled WGS sequence"/>
</dbReference>
<evidence type="ECO:0000256" key="1">
    <source>
        <dbReference type="PIRSR" id="PIRSR637460-1"/>
    </source>
</evidence>
<organism evidence="5 6">
    <name type="scientific">Amycolatopsis xylanica</name>
    <dbReference type="NCBI Taxonomy" id="589385"/>
    <lineage>
        <taxon>Bacteria</taxon>
        <taxon>Bacillati</taxon>
        <taxon>Actinomycetota</taxon>
        <taxon>Actinomycetes</taxon>
        <taxon>Pseudonocardiales</taxon>
        <taxon>Pseudonocardiaceae</taxon>
        <taxon>Amycolatopsis</taxon>
    </lineage>
</organism>
<dbReference type="AlphaFoldDB" id="A0A1H3HJB8"/>
<feature type="chain" id="PRO_5011742325" evidence="3">
    <location>
        <begin position="24"/>
        <end position="286"/>
    </location>
</feature>
<protein>
    <submittedName>
        <fullName evidence="5">GDSL-like Lipase/Acylhydrolase family protein</fullName>
    </submittedName>
</protein>
<dbReference type="InterPro" id="IPR013830">
    <property type="entry name" value="SGNH_hydro"/>
</dbReference>
<dbReference type="GO" id="GO:0004806">
    <property type="term" value="F:triacylglycerol lipase activity"/>
    <property type="evidence" value="ECO:0007669"/>
    <property type="project" value="TreeGrafter"/>
</dbReference>
<keyword evidence="5" id="KW-0378">Hydrolase</keyword>
<dbReference type="GO" id="GO:0019433">
    <property type="term" value="P:triglyceride catabolic process"/>
    <property type="evidence" value="ECO:0007669"/>
    <property type="project" value="TreeGrafter"/>
</dbReference>
<dbReference type="EMBL" id="FNON01000004">
    <property type="protein sequence ID" value="SDY15581.1"/>
    <property type="molecule type" value="Genomic_DNA"/>
</dbReference>
<evidence type="ECO:0000259" key="4">
    <source>
        <dbReference type="Pfam" id="PF13472"/>
    </source>
</evidence>
<feature type="disulfide bond" evidence="2">
    <location>
        <begin position="51"/>
        <end position="75"/>
    </location>
</feature>
<dbReference type="InterPro" id="IPR037460">
    <property type="entry name" value="SEST-like"/>
</dbReference>
<feature type="active site" evidence="1">
    <location>
        <position position="266"/>
    </location>
</feature>
<accession>A0A1H3HJB8</accession>
<dbReference type="Pfam" id="PF13472">
    <property type="entry name" value="Lipase_GDSL_2"/>
    <property type="match status" value="1"/>
</dbReference>
<gene>
    <name evidence="5" type="ORF">SAMN05421504_104692</name>
</gene>
<dbReference type="RefSeq" id="WP_091291703.1">
    <property type="nucleotide sequence ID" value="NZ_FNON01000004.1"/>
</dbReference>
<proteinExistence type="predicted"/>
<dbReference type="InterPro" id="IPR036514">
    <property type="entry name" value="SGNH_hydro_sf"/>
</dbReference>
<dbReference type="STRING" id="589385.SAMN05421504_104692"/>
<evidence type="ECO:0000256" key="3">
    <source>
        <dbReference type="SAM" id="SignalP"/>
    </source>
</evidence>
<dbReference type="PANTHER" id="PTHR37981:SF1">
    <property type="entry name" value="SGNH HYDROLASE-TYPE ESTERASE DOMAIN-CONTAINING PROTEIN"/>
    <property type="match status" value="1"/>
</dbReference>
<feature type="disulfide bond" evidence="2">
    <location>
        <begin position="127"/>
        <end position="140"/>
    </location>
</feature>
<feature type="disulfide bond" evidence="2">
    <location>
        <begin position="194"/>
        <end position="244"/>
    </location>
</feature>
<feature type="signal peptide" evidence="3">
    <location>
        <begin position="1"/>
        <end position="23"/>
    </location>
</feature>
<evidence type="ECO:0000313" key="5">
    <source>
        <dbReference type="EMBL" id="SDY15581.1"/>
    </source>
</evidence>
<dbReference type="SUPFAM" id="SSF52266">
    <property type="entry name" value="SGNH hydrolase"/>
    <property type="match status" value="1"/>
</dbReference>
<feature type="active site" description="Nucleophile" evidence="1">
    <location>
        <position position="34"/>
    </location>
</feature>
<dbReference type="CDD" id="cd01823">
    <property type="entry name" value="SEST_like"/>
    <property type="match status" value="1"/>
</dbReference>
<evidence type="ECO:0000313" key="6">
    <source>
        <dbReference type="Proteomes" id="UP000199515"/>
    </source>
</evidence>
<dbReference type="OrthoDB" id="5503950at2"/>
<keyword evidence="3" id="KW-0732">Signal</keyword>
<dbReference type="Gene3D" id="3.40.50.1110">
    <property type="entry name" value="SGNH hydrolase"/>
    <property type="match status" value="1"/>
</dbReference>
<dbReference type="PANTHER" id="PTHR37981">
    <property type="entry name" value="LIPASE 2"/>
    <property type="match status" value="1"/>
</dbReference>
<feature type="domain" description="SGNH hydrolase-type esterase" evidence="4">
    <location>
        <begin position="30"/>
        <end position="272"/>
    </location>
</feature>
<sequence>MRTVFTAAAATIVLLASTLTAQAGVLNYVALGDSYTSGPLIPQQRSDPLGCGRSKSNYPAIVAARLGAQYTDVSCAGAATAQMAYAQPTVSGTNAAQFKALETFTDLVTVGIGGNDFDLFRKVIDACPLLRASDSTGNPCERRFSKSGTDSIKAVIPTISQRVKDVLAGIHVRSPKAKVYAIGYPRILPPSGYCPIQLPFADGDYAWLNSVEEALNAAIADAVKADGNSSYVDLYGPSLGHDACAGNAAWINGKDDSRSPAAAAYHPFLAGMEGMANVVYQQVTRP</sequence>
<evidence type="ECO:0000256" key="2">
    <source>
        <dbReference type="PIRSR" id="PIRSR637460-2"/>
    </source>
</evidence>
<keyword evidence="2" id="KW-1015">Disulfide bond</keyword>
<name>A0A1H3HJB8_9PSEU</name>
<reference evidence="5 6" key="1">
    <citation type="submission" date="2016-10" db="EMBL/GenBank/DDBJ databases">
        <authorList>
            <person name="de Groot N.N."/>
        </authorList>
    </citation>
    <scope>NUCLEOTIDE SEQUENCE [LARGE SCALE GENOMIC DNA]</scope>
    <source>
        <strain evidence="5 6">CPCC 202699</strain>
    </source>
</reference>
<keyword evidence="6" id="KW-1185">Reference proteome</keyword>